<comment type="function">
    <text evidence="1">Core subunit of the mitochondrial membrane respiratory chain NADH dehydrogenase (Complex I) that is believed to belong to the minimal assembly required for catalysis. Complex I functions in the transfer of electrons from NADH to the respiratory chain. The immediate electron acceptor for the enzyme is believed to be ubiquinone.</text>
</comment>
<evidence type="ECO:0000256" key="12">
    <source>
        <dbReference type="ARBA" id="ARBA00022989"/>
    </source>
</evidence>
<keyword evidence="11 18" id="KW-0249">Electron transport</keyword>
<feature type="transmembrane region" description="Helical" evidence="18">
    <location>
        <begin position="223"/>
        <end position="246"/>
    </location>
</feature>
<evidence type="ECO:0000256" key="14">
    <source>
        <dbReference type="ARBA" id="ARBA00023075"/>
    </source>
</evidence>
<comment type="catalytic activity">
    <reaction evidence="17 18">
        <text>a ubiquinone + NADH + 5 H(+)(in) = a ubiquinol + NAD(+) + 4 H(+)(out)</text>
        <dbReference type="Rhea" id="RHEA:29091"/>
        <dbReference type="Rhea" id="RHEA-COMP:9565"/>
        <dbReference type="Rhea" id="RHEA-COMP:9566"/>
        <dbReference type="ChEBI" id="CHEBI:15378"/>
        <dbReference type="ChEBI" id="CHEBI:16389"/>
        <dbReference type="ChEBI" id="CHEBI:17976"/>
        <dbReference type="ChEBI" id="CHEBI:57540"/>
        <dbReference type="ChEBI" id="CHEBI:57945"/>
        <dbReference type="EC" id="7.1.1.2"/>
    </reaction>
</comment>
<keyword evidence="14 18" id="KW-0830">Ubiquinone</keyword>
<dbReference type="PANTHER" id="PTHR46552">
    <property type="entry name" value="NADH-UBIQUINONE OXIDOREDUCTASE CHAIN 2"/>
    <property type="match status" value="1"/>
</dbReference>
<evidence type="ECO:0000256" key="5">
    <source>
        <dbReference type="ARBA" id="ARBA00021008"/>
    </source>
</evidence>
<keyword evidence="10 18" id="KW-1278">Translocase</keyword>
<evidence type="ECO:0000256" key="6">
    <source>
        <dbReference type="ARBA" id="ARBA00022448"/>
    </source>
</evidence>
<keyword evidence="8 18" id="KW-0812">Transmembrane</keyword>
<dbReference type="EMBL" id="KX712088">
    <property type="protein sequence ID" value="APW83509.1"/>
    <property type="molecule type" value="Genomic_DNA"/>
</dbReference>
<comment type="subcellular location">
    <subcellularLocation>
        <location evidence="2 18">Mitochondrion inner membrane</location>
        <topology evidence="2 18">Multi-pass membrane protein</topology>
    </subcellularLocation>
</comment>
<geneLocation type="mitochondrion" evidence="20"/>
<accession>W0FIJ3</accession>
<dbReference type="GO" id="GO:0006120">
    <property type="term" value="P:mitochondrial electron transport, NADH to ubiquinone"/>
    <property type="evidence" value="ECO:0007669"/>
    <property type="project" value="InterPro"/>
</dbReference>
<evidence type="ECO:0000256" key="13">
    <source>
        <dbReference type="ARBA" id="ARBA00023027"/>
    </source>
</evidence>
<evidence type="ECO:0000256" key="7">
    <source>
        <dbReference type="ARBA" id="ARBA00022660"/>
    </source>
</evidence>
<dbReference type="InterPro" id="IPR050175">
    <property type="entry name" value="Complex_I_Subunit_2"/>
</dbReference>
<sequence length="319" mass="36691">MMIPNLIYIWFLISSVIMSFSSSSMFFLWMCLEINMMSFIPMMHSKNTMSMNSIVTYFLIQSTASSIFLLTSLILTTNLMTMKFLSNMIMISMLIKLGMSPFHSWLPQISEGLSYSSLSILLTIQKMIPLYILSIFTSNLISIFIILSATIGSLGGFNQFSIRKILAFSSISHLSWVSTLLMINSNFWLTYLLIYSFIILLTINFINYFSMNFLNFKKENSNMINLFITLMLLSLGGMPPMIGFMMKWTALSIIMNQFMTISIFLIMSSLINLFFYLRLSYTMILKFTTSSKWSASASHNLIYMLMFQAVSIFLLISMI</sequence>
<dbReference type="GO" id="GO:0005743">
    <property type="term" value="C:mitochondrial inner membrane"/>
    <property type="evidence" value="ECO:0007669"/>
    <property type="project" value="UniProtKB-SubCell"/>
</dbReference>
<comment type="function">
    <text evidence="18">Core subunit of the mitochondrial membrane respiratory chain NADH dehydrogenase (Complex I) which catalyzes electron transfer from NADH through the respiratory chain, using ubiquinone as an electron acceptor. Essential for the catalytic activity and assembly of complex I.</text>
</comment>
<evidence type="ECO:0000259" key="19">
    <source>
        <dbReference type="Pfam" id="PF00361"/>
    </source>
</evidence>
<evidence type="ECO:0000256" key="17">
    <source>
        <dbReference type="ARBA" id="ARBA00049551"/>
    </source>
</evidence>
<keyword evidence="15 18" id="KW-0496">Mitochondrion</keyword>
<evidence type="ECO:0000256" key="10">
    <source>
        <dbReference type="ARBA" id="ARBA00022967"/>
    </source>
</evidence>
<dbReference type="EC" id="7.1.1.2" evidence="4 18"/>
<dbReference type="GO" id="GO:0008137">
    <property type="term" value="F:NADH dehydrogenase (ubiquinone) activity"/>
    <property type="evidence" value="ECO:0007669"/>
    <property type="project" value="UniProtKB-EC"/>
</dbReference>
<comment type="similarity">
    <text evidence="3 18">Belongs to the complex I subunit 2 family.</text>
</comment>
<dbReference type="PRINTS" id="PR01436">
    <property type="entry name" value="NADHDHGNASE2"/>
</dbReference>
<feature type="transmembrane region" description="Helical" evidence="18">
    <location>
        <begin position="258"/>
        <end position="279"/>
    </location>
</feature>
<reference evidence="20" key="1">
    <citation type="journal article" date="2014" name="Ticks Tick Borne Dis.">
        <title>Molecular phylogeny of soft ticks (Ixodida: Argasidae) inferred from mitochondrial genome and nuclear rRNA sequences.</title>
        <authorList>
            <person name="Burger T.D."/>
            <person name="Shao R."/>
            <person name="Labruna M.B."/>
            <person name="Barker S.C."/>
        </authorList>
    </citation>
    <scope>NUCLEOTIDE SEQUENCE</scope>
</reference>
<dbReference type="Pfam" id="PF00361">
    <property type="entry name" value="Proton_antipo_M"/>
    <property type="match status" value="1"/>
</dbReference>
<feature type="transmembrane region" description="Helical" evidence="18">
    <location>
        <begin position="6"/>
        <end position="32"/>
    </location>
</feature>
<keyword evidence="13 18" id="KW-0520">NAD</keyword>
<feature type="transmembrane region" description="Helical" evidence="18">
    <location>
        <begin position="300"/>
        <end position="318"/>
    </location>
</feature>
<keyword evidence="16 18" id="KW-0472">Membrane</keyword>
<protein>
    <recommendedName>
        <fullName evidence="5 18">NADH-ubiquinone oxidoreductase chain 2</fullName>
        <ecNumber evidence="4 18">7.1.1.2</ecNumber>
    </recommendedName>
</protein>
<dbReference type="InterPro" id="IPR001750">
    <property type="entry name" value="ND/Mrp_TM"/>
</dbReference>
<feature type="transmembrane region" description="Helical" evidence="18">
    <location>
        <begin position="53"/>
        <end position="75"/>
    </location>
</feature>
<organism evidence="20">
    <name type="scientific">Nothoaspis amazoniensis</name>
    <dbReference type="NCBI Taxonomy" id="765744"/>
    <lineage>
        <taxon>Eukaryota</taxon>
        <taxon>Metazoa</taxon>
        <taxon>Ecdysozoa</taxon>
        <taxon>Arthropoda</taxon>
        <taxon>Chelicerata</taxon>
        <taxon>Arachnida</taxon>
        <taxon>Acari</taxon>
        <taxon>Parasitiformes</taxon>
        <taxon>Ixodida</taxon>
        <taxon>Ixodoidea</taxon>
        <taxon>Argasidae</taxon>
        <taxon>Ornithodorinae</taxon>
        <taxon>Nothoaspis</taxon>
    </lineage>
</organism>
<keyword evidence="6" id="KW-0813">Transport</keyword>
<dbReference type="PANTHER" id="PTHR46552:SF1">
    <property type="entry name" value="NADH-UBIQUINONE OXIDOREDUCTASE CHAIN 2"/>
    <property type="match status" value="1"/>
</dbReference>
<keyword evidence="9 18" id="KW-0999">Mitochondrion inner membrane</keyword>
<reference evidence="21" key="2">
    <citation type="submission" date="2016-08" db="EMBL/GenBank/DDBJ databases">
        <authorList>
            <person name="Seilhamer J.J."/>
        </authorList>
    </citation>
    <scope>NUCLEOTIDE SEQUENCE</scope>
</reference>
<feature type="transmembrane region" description="Helical" evidence="18">
    <location>
        <begin position="189"/>
        <end position="211"/>
    </location>
</feature>
<evidence type="ECO:0000256" key="8">
    <source>
        <dbReference type="ARBA" id="ARBA00022692"/>
    </source>
</evidence>
<keyword evidence="12 18" id="KW-1133">Transmembrane helix</keyword>
<evidence type="ECO:0000256" key="3">
    <source>
        <dbReference type="ARBA" id="ARBA00007012"/>
    </source>
</evidence>
<dbReference type="AlphaFoldDB" id="W0FIJ3"/>
<feature type="domain" description="NADH:quinone oxidoreductase/Mrp antiporter transmembrane" evidence="19">
    <location>
        <begin position="22"/>
        <end position="270"/>
    </location>
</feature>
<evidence type="ECO:0000313" key="20">
    <source>
        <dbReference type="EMBL" id="AHF21704.1"/>
    </source>
</evidence>
<evidence type="ECO:0000256" key="1">
    <source>
        <dbReference type="ARBA" id="ARBA00003257"/>
    </source>
</evidence>
<feature type="transmembrane region" description="Helical" evidence="18">
    <location>
        <begin position="140"/>
        <end position="158"/>
    </location>
</feature>
<evidence type="ECO:0000256" key="2">
    <source>
        <dbReference type="ARBA" id="ARBA00004448"/>
    </source>
</evidence>
<dbReference type="InterPro" id="IPR003917">
    <property type="entry name" value="NADH_UbQ_OxRdtase_chain2"/>
</dbReference>
<proteinExistence type="inferred from homology"/>
<keyword evidence="7 18" id="KW-0679">Respiratory chain</keyword>
<evidence type="ECO:0000313" key="21">
    <source>
        <dbReference type="EMBL" id="APW83509.1"/>
    </source>
</evidence>
<evidence type="ECO:0000256" key="15">
    <source>
        <dbReference type="ARBA" id="ARBA00023128"/>
    </source>
</evidence>
<gene>
    <name evidence="20" type="primary">NAD2</name>
</gene>
<name>W0FIJ3_9ACAR</name>
<evidence type="ECO:0000256" key="9">
    <source>
        <dbReference type="ARBA" id="ARBA00022792"/>
    </source>
</evidence>
<dbReference type="EMBL" id="KC769595">
    <property type="protein sequence ID" value="AHF21704.1"/>
    <property type="molecule type" value="Genomic_DNA"/>
</dbReference>
<evidence type="ECO:0000256" key="18">
    <source>
        <dbReference type="RuleBase" id="RU003403"/>
    </source>
</evidence>
<evidence type="ECO:0000256" key="16">
    <source>
        <dbReference type="ARBA" id="ARBA00023136"/>
    </source>
</evidence>
<evidence type="ECO:0000256" key="4">
    <source>
        <dbReference type="ARBA" id="ARBA00012944"/>
    </source>
</evidence>
<evidence type="ECO:0000256" key="11">
    <source>
        <dbReference type="ARBA" id="ARBA00022982"/>
    </source>
</evidence>